<accession>A0A820Q9B4</accession>
<name>A0A820Q9B4_9BILA</name>
<dbReference type="Proteomes" id="UP000663881">
    <property type="component" value="Unassembled WGS sequence"/>
</dbReference>
<reference evidence="1" key="1">
    <citation type="submission" date="2021-02" db="EMBL/GenBank/DDBJ databases">
        <authorList>
            <person name="Nowell W R."/>
        </authorList>
    </citation>
    <scope>NUCLEOTIDE SEQUENCE</scope>
</reference>
<sequence length="53" mass="6112">MQSACCNCLAELSYNFTNSQTIIERNGIYILAMLLFPDNDDVQRLETFNHLQV</sequence>
<comment type="caution">
    <text evidence="1">The sequence shown here is derived from an EMBL/GenBank/DDBJ whole genome shotgun (WGS) entry which is preliminary data.</text>
</comment>
<gene>
    <name evidence="1" type="ORF">OKA104_LOCUS52420</name>
</gene>
<evidence type="ECO:0000313" key="2">
    <source>
        <dbReference type="Proteomes" id="UP000663881"/>
    </source>
</evidence>
<proteinExistence type="predicted"/>
<dbReference type="AlphaFoldDB" id="A0A820Q9B4"/>
<organism evidence="1 2">
    <name type="scientific">Adineta steineri</name>
    <dbReference type="NCBI Taxonomy" id="433720"/>
    <lineage>
        <taxon>Eukaryota</taxon>
        <taxon>Metazoa</taxon>
        <taxon>Spiralia</taxon>
        <taxon>Gnathifera</taxon>
        <taxon>Rotifera</taxon>
        <taxon>Eurotatoria</taxon>
        <taxon>Bdelloidea</taxon>
        <taxon>Adinetida</taxon>
        <taxon>Adinetidae</taxon>
        <taxon>Adineta</taxon>
    </lineage>
</organism>
<dbReference type="EMBL" id="CAJOAY010030438">
    <property type="protein sequence ID" value="CAF4419224.1"/>
    <property type="molecule type" value="Genomic_DNA"/>
</dbReference>
<evidence type="ECO:0000313" key="1">
    <source>
        <dbReference type="EMBL" id="CAF4419224.1"/>
    </source>
</evidence>
<protein>
    <submittedName>
        <fullName evidence="1">Uncharacterized protein</fullName>
    </submittedName>
</protein>
<feature type="non-terminal residue" evidence="1">
    <location>
        <position position="53"/>
    </location>
</feature>